<feature type="non-terminal residue" evidence="1">
    <location>
        <position position="1"/>
    </location>
</feature>
<dbReference type="PANTHER" id="PTHR46579:SF1">
    <property type="entry name" value="F5_8 TYPE C DOMAIN-CONTAINING PROTEIN"/>
    <property type="match status" value="1"/>
</dbReference>
<feature type="non-terminal residue" evidence="1">
    <location>
        <position position="114"/>
    </location>
</feature>
<organism evidence="1 2">
    <name type="scientific">Rotaria magnacalcarata</name>
    <dbReference type="NCBI Taxonomy" id="392030"/>
    <lineage>
        <taxon>Eukaryota</taxon>
        <taxon>Metazoa</taxon>
        <taxon>Spiralia</taxon>
        <taxon>Gnathifera</taxon>
        <taxon>Rotifera</taxon>
        <taxon>Eurotatoria</taxon>
        <taxon>Bdelloidea</taxon>
        <taxon>Philodinida</taxon>
        <taxon>Philodinidae</taxon>
        <taxon>Rotaria</taxon>
    </lineage>
</organism>
<dbReference type="Proteomes" id="UP000681720">
    <property type="component" value="Unassembled WGS sequence"/>
</dbReference>
<comment type="caution">
    <text evidence="1">The sequence shown here is derived from an EMBL/GenBank/DDBJ whole genome shotgun (WGS) entry which is preliminary data.</text>
</comment>
<name>A0A8S3JMA2_9BILA</name>
<dbReference type="EMBL" id="CAJOBJ010361569">
    <property type="protein sequence ID" value="CAF5218413.1"/>
    <property type="molecule type" value="Genomic_DNA"/>
</dbReference>
<evidence type="ECO:0000313" key="1">
    <source>
        <dbReference type="EMBL" id="CAF5218413.1"/>
    </source>
</evidence>
<accession>A0A8S3JMA2</accession>
<sequence>DQLSYIRQLTTEFVYQFPLLYGDRQNVMCIHLIVHLADSIKDFGGVYNYSTFNFESYLGTLRETVHSTRRHALEVNSNIGILRSSCLCINETSFNLRLKEFIKRIQPAVLNDRN</sequence>
<protein>
    <recommendedName>
        <fullName evidence="3">DUF4218 domain-containing protein</fullName>
    </recommendedName>
</protein>
<reference evidence="1" key="1">
    <citation type="submission" date="2021-02" db="EMBL/GenBank/DDBJ databases">
        <authorList>
            <person name="Nowell W R."/>
        </authorList>
    </citation>
    <scope>NUCLEOTIDE SEQUENCE</scope>
</reference>
<evidence type="ECO:0000313" key="2">
    <source>
        <dbReference type="Proteomes" id="UP000681720"/>
    </source>
</evidence>
<evidence type="ECO:0008006" key="3">
    <source>
        <dbReference type="Google" id="ProtNLM"/>
    </source>
</evidence>
<proteinExistence type="predicted"/>
<dbReference type="PANTHER" id="PTHR46579">
    <property type="entry name" value="F5/8 TYPE C DOMAIN-CONTAINING PROTEIN-RELATED"/>
    <property type="match status" value="1"/>
</dbReference>
<dbReference type="AlphaFoldDB" id="A0A8S3JMA2"/>
<gene>
    <name evidence="1" type="ORF">GIL414_LOCUS82939</name>
</gene>